<gene>
    <name evidence="4" type="ORF">AAY24_11035</name>
</gene>
<dbReference type="SFLD" id="SFLDG01129">
    <property type="entry name" value="C1.5:_HAD__Beta-PGM__Phosphata"/>
    <property type="match status" value="1"/>
</dbReference>
<evidence type="ECO:0000256" key="1">
    <source>
        <dbReference type="ARBA" id="ARBA00001946"/>
    </source>
</evidence>
<dbReference type="Gene3D" id="3.40.50.1000">
    <property type="entry name" value="HAD superfamily/HAD-like"/>
    <property type="match status" value="1"/>
</dbReference>
<dbReference type="SUPFAM" id="SSF56784">
    <property type="entry name" value="HAD-like"/>
    <property type="match status" value="1"/>
</dbReference>
<reference evidence="4 5" key="1">
    <citation type="journal article" date="2015" name="Genome Announc.">
        <title>Complete Genome Sequence of Sedimenticola thiotaurini Strain SIP-G1, a Polyphosphate- and Polyhydroxyalkanoate-Accumulating Sulfur-Oxidizing Gammaproteobacterium Isolated from Salt Marsh Sediments.</title>
        <authorList>
            <person name="Flood B.E."/>
            <person name="Jones D.S."/>
            <person name="Bailey J.V."/>
        </authorList>
    </citation>
    <scope>NUCLEOTIDE SEQUENCE [LARGE SCALE GENOMIC DNA]</scope>
    <source>
        <strain evidence="4 5">SIP-G1</strain>
    </source>
</reference>
<dbReference type="Pfam" id="PF00702">
    <property type="entry name" value="Hydrolase"/>
    <property type="match status" value="1"/>
</dbReference>
<evidence type="ECO:0000256" key="3">
    <source>
        <dbReference type="ARBA" id="ARBA00022842"/>
    </source>
</evidence>
<sequence length="245" mass="26931">MLKAIFLDLDETLCDTRKATELAKARLAGTVSEQFGVDGVLFAERYETGFYRRWSDSQRARYLPIIQQQGEDGFRVQLMIDLLAELGVAEAGQSSAQRLQNQFDRDRLAAFDFFPGIEAFLAEARDSFTTVVITNGPVFSQVPKIEAVNLAERVDHIIIGGQEPEEKPARSIFQKALRLANCAAHEAIHVGDSLAADIAGAQASSIPSIWVQHQQSLDAGLGITPHHTVAHPSQIPALIRRLQDA</sequence>
<dbReference type="KEGG" id="seds:AAY24_11035"/>
<keyword evidence="2" id="KW-0378">Hydrolase</keyword>
<dbReference type="GO" id="GO:0050124">
    <property type="term" value="F:N-acylneuraminate-9-phosphatase activity"/>
    <property type="evidence" value="ECO:0007669"/>
    <property type="project" value="TreeGrafter"/>
</dbReference>
<evidence type="ECO:0000256" key="2">
    <source>
        <dbReference type="ARBA" id="ARBA00022801"/>
    </source>
</evidence>
<dbReference type="EMBL" id="CP011412">
    <property type="protein sequence ID" value="AKH20792.1"/>
    <property type="molecule type" value="Genomic_DNA"/>
</dbReference>
<dbReference type="SFLD" id="SFLDS00003">
    <property type="entry name" value="Haloacid_Dehalogenase"/>
    <property type="match status" value="1"/>
</dbReference>
<organism evidence="4 5">
    <name type="scientific">Sedimenticola thiotaurini</name>
    <dbReference type="NCBI Taxonomy" id="1543721"/>
    <lineage>
        <taxon>Bacteria</taxon>
        <taxon>Pseudomonadati</taxon>
        <taxon>Pseudomonadota</taxon>
        <taxon>Gammaproteobacteria</taxon>
        <taxon>Chromatiales</taxon>
        <taxon>Sedimenticolaceae</taxon>
        <taxon>Sedimenticola</taxon>
    </lineage>
</organism>
<keyword evidence="5" id="KW-1185">Reference proteome</keyword>
<dbReference type="GO" id="GO:0046380">
    <property type="term" value="P:N-acetylneuraminate biosynthetic process"/>
    <property type="evidence" value="ECO:0007669"/>
    <property type="project" value="TreeGrafter"/>
</dbReference>
<dbReference type="OrthoDB" id="148966at2"/>
<dbReference type="PANTHER" id="PTHR46470">
    <property type="entry name" value="N-ACYLNEURAMINATE-9-PHOSPHATASE"/>
    <property type="match status" value="1"/>
</dbReference>
<dbReference type="InterPro" id="IPR036412">
    <property type="entry name" value="HAD-like_sf"/>
</dbReference>
<dbReference type="PANTHER" id="PTHR46470:SF3">
    <property type="entry name" value="N-ACYLNEURAMINATE-9-PHOSPHATASE"/>
    <property type="match status" value="1"/>
</dbReference>
<dbReference type="PATRIC" id="fig|1543721.4.peg.2287"/>
<keyword evidence="3" id="KW-0460">Magnesium</keyword>
<dbReference type="AlphaFoldDB" id="A0A0F7JYI8"/>
<dbReference type="InterPro" id="IPR051400">
    <property type="entry name" value="HAD-like_hydrolase"/>
</dbReference>
<dbReference type="Gene3D" id="1.20.120.710">
    <property type="entry name" value="Haloacid dehalogenase hydrolase-like domain"/>
    <property type="match status" value="1"/>
</dbReference>
<evidence type="ECO:0000313" key="4">
    <source>
        <dbReference type="EMBL" id="AKH20792.1"/>
    </source>
</evidence>
<dbReference type="InterPro" id="IPR006439">
    <property type="entry name" value="HAD-SF_hydro_IA"/>
</dbReference>
<dbReference type="Proteomes" id="UP000034410">
    <property type="component" value="Chromosome"/>
</dbReference>
<accession>A0A0F7JYI8</accession>
<proteinExistence type="predicted"/>
<dbReference type="RefSeq" id="WP_046859722.1">
    <property type="nucleotide sequence ID" value="NZ_CP011412.1"/>
</dbReference>
<protein>
    <submittedName>
        <fullName evidence="4">N-acylneuraminate-9-phosphatase</fullName>
    </submittedName>
</protein>
<comment type="cofactor">
    <cofactor evidence="1">
        <name>Mg(2+)</name>
        <dbReference type="ChEBI" id="CHEBI:18420"/>
    </cofactor>
</comment>
<dbReference type="InterPro" id="IPR023214">
    <property type="entry name" value="HAD_sf"/>
</dbReference>
<evidence type="ECO:0000313" key="5">
    <source>
        <dbReference type="Proteomes" id="UP000034410"/>
    </source>
</evidence>
<name>A0A0F7JYI8_9GAMM</name>
<dbReference type="NCBIfam" id="TIGR01549">
    <property type="entry name" value="HAD-SF-IA-v1"/>
    <property type="match status" value="1"/>
</dbReference>